<evidence type="ECO:0000256" key="1">
    <source>
        <dbReference type="ARBA" id="ARBA00010219"/>
    </source>
</evidence>
<dbReference type="PANTHER" id="PTHR31689:SF0">
    <property type="entry name" value="DIAMINOPIMELATE EPIMERASE"/>
    <property type="match status" value="1"/>
</dbReference>
<dbReference type="GO" id="GO:0008837">
    <property type="term" value="F:diaminopimelate epimerase activity"/>
    <property type="evidence" value="ECO:0007669"/>
    <property type="project" value="InterPro"/>
</dbReference>
<evidence type="ECO:0000313" key="4">
    <source>
        <dbReference type="EMBL" id="RMT82032.1"/>
    </source>
</evidence>
<sequence length="359" mass="37711">MTRIYDARGNIYAVVTPQALRALGVDIPDTAKSAAASRRSWTEKAVQASGVSGSDVSGGNVGYEAHVVCPSRASSRQHTQNRSAEPSRQASTDGLLIGPFQDAAPYDLLIVNTDGTLAERSGNGLTIFSQALTDSGHVSRDQTFTLMVHHDKADSPSPVRTSVQPTTLNGSAGFWLDLGAPHFGPEAVSARSAGMACVTFNGAPASCVERLKDVDPHWAHSVFVRIGNPHCVTLVSNAEHLPSFIELHAPALHEPLARIAFSDDDVGLGDPCPAGVNLQWACVSAPNRIEARVFERGEGVTASSGTSASAVACAAWRTRLVQAGLVEVEMPGGTAPVRLTEDKHVLSNVALFGVAHLKA</sequence>
<dbReference type="Proteomes" id="UP000273854">
    <property type="component" value="Unassembled WGS sequence"/>
</dbReference>
<dbReference type="PANTHER" id="PTHR31689">
    <property type="entry name" value="DIAMINOPIMELATE EPIMERASE, CHLOROPLASTIC"/>
    <property type="match status" value="1"/>
</dbReference>
<dbReference type="EMBL" id="RBTP01000031">
    <property type="protein sequence ID" value="RMT82032.1"/>
    <property type="molecule type" value="Genomic_DNA"/>
</dbReference>
<protein>
    <submittedName>
        <fullName evidence="4">Diaminopimelate epimerase</fullName>
    </submittedName>
</protein>
<feature type="compositionally biased region" description="Polar residues" evidence="3">
    <location>
        <begin position="72"/>
        <end position="92"/>
    </location>
</feature>
<dbReference type="Gene3D" id="3.10.310.10">
    <property type="entry name" value="Diaminopimelate Epimerase, Chain A, domain 1"/>
    <property type="match status" value="2"/>
</dbReference>
<organism evidence="4 5">
    <name type="scientific">Pseudomonas viridiflava</name>
    <name type="common">Phytomonas viridiflava</name>
    <dbReference type="NCBI Taxonomy" id="33069"/>
    <lineage>
        <taxon>Bacteria</taxon>
        <taxon>Pseudomonadati</taxon>
        <taxon>Pseudomonadota</taxon>
        <taxon>Gammaproteobacteria</taxon>
        <taxon>Pseudomonadales</taxon>
        <taxon>Pseudomonadaceae</taxon>
        <taxon>Pseudomonas</taxon>
    </lineage>
</organism>
<reference evidence="4 5" key="1">
    <citation type="submission" date="2018-08" db="EMBL/GenBank/DDBJ databases">
        <title>Recombination of ecologically and evolutionarily significant loci maintains genetic cohesion in the Pseudomonas syringae species complex.</title>
        <authorList>
            <person name="Dillon M."/>
            <person name="Thakur S."/>
            <person name="Almeida R.N.D."/>
            <person name="Weir B.S."/>
            <person name="Guttman D.S."/>
        </authorList>
    </citation>
    <scope>NUCLEOTIDE SEQUENCE [LARGE SCALE GENOMIC DNA]</scope>
    <source>
        <strain evidence="4 5">ICMP 19473</strain>
    </source>
</reference>
<dbReference type="GO" id="GO:0005829">
    <property type="term" value="C:cytosol"/>
    <property type="evidence" value="ECO:0007669"/>
    <property type="project" value="TreeGrafter"/>
</dbReference>
<proteinExistence type="inferred from homology"/>
<feature type="region of interest" description="Disordered" evidence="3">
    <location>
        <begin position="71"/>
        <end position="94"/>
    </location>
</feature>
<evidence type="ECO:0000256" key="2">
    <source>
        <dbReference type="ARBA" id="ARBA00023235"/>
    </source>
</evidence>
<gene>
    <name evidence="4" type="ORF">ALP40_01754</name>
</gene>
<dbReference type="RefSeq" id="WP_122208129.1">
    <property type="nucleotide sequence ID" value="NZ_RBTP01000031.1"/>
</dbReference>
<evidence type="ECO:0000313" key="5">
    <source>
        <dbReference type="Proteomes" id="UP000273854"/>
    </source>
</evidence>
<keyword evidence="2" id="KW-0413">Isomerase</keyword>
<dbReference type="AlphaFoldDB" id="A0A3M5PBT8"/>
<comment type="caution">
    <text evidence="4">The sequence shown here is derived from an EMBL/GenBank/DDBJ whole genome shotgun (WGS) entry which is preliminary data.</text>
</comment>
<comment type="similarity">
    <text evidence="1">Belongs to the diaminopimelate epimerase family.</text>
</comment>
<dbReference type="Pfam" id="PF01678">
    <property type="entry name" value="DAP_epimerase"/>
    <property type="match status" value="1"/>
</dbReference>
<evidence type="ECO:0000256" key="3">
    <source>
        <dbReference type="SAM" id="MobiDB-lite"/>
    </source>
</evidence>
<dbReference type="SUPFAM" id="SSF54506">
    <property type="entry name" value="Diaminopimelate epimerase-like"/>
    <property type="match status" value="2"/>
</dbReference>
<dbReference type="OrthoDB" id="7022019at2"/>
<accession>A0A3M5PBT8</accession>
<name>A0A3M5PBT8_PSEVI</name>
<dbReference type="GO" id="GO:0009089">
    <property type="term" value="P:lysine biosynthetic process via diaminopimelate"/>
    <property type="evidence" value="ECO:0007669"/>
    <property type="project" value="InterPro"/>
</dbReference>
<dbReference type="InterPro" id="IPR001653">
    <property type="entry name" value="DAP_epimerase_DapF"/>
</dbReference>